<evidence type="ECO:0000313" key="11">
    <source>
        <dbReference type="EMBL" id="TWT63354.1"/>
    </source>
</evidence>
<dbReference type="PANTHER" id="PTHR47959:SF1">
    <property type="entry name" value="ATP-DEPENDENT RNA HELICASE DBPA"/>
    <property type="match status" value="1"/>
</dbReference>
<evidence type="ECO:0000256" key="5">
    <source>
        <dbReference type="ARBA" id="ARBA00038437"/>
    </source>
</evidence>
<dbReference type="SUPFAM" id="SSF52540">
    <property type="entry name" value="P-loop containing nucleoside triphosphate hydrolases"/>
    <property type="match status" value="1"/>
</dbReference>
<proteinExistence type="inferred from homology"/>
<dbReference type="GO" id="GO:0005524">
    <property type="term" value="F:ATP binding"/>
    <property type="evidence" value="ECO:0007669"/>
    <property type="project" value="UniProtKB-KW"/>
</dbReference>
<dbReference type="InterPro" id="IPR000629">
    <property type="entry name" value="RNA-helicase_DEAD-box_CS"/>
</dbReference>
<name>A0A5C5XKG6_9PLAN</name>
<keyword evidence="4 7" id="KW-0067">ATP-binding</keyword>
<dbReference type="PROSITE" id="PS51192">
    <property type="entry name" value="HELICASE_ATP_BIND_1"/>
    <property type="match status" value="1"/>
</dbReference>
<dbReference type="CDD" id="cd18787">
    <property type="entry name" value="SF2_C_DEAD"/>
    <property type="match status" value="1"/>
</dbReference>
<evidence type="ECO:0000256" key="7">
    <source>
        <dbReference type="RuleBase" id="RU000492"/>
    </source>
</evidence>
<feature type="domain" description="Helicase C-terminal" evidence="9">
    <location>
        <begin position="235"/>
        <end position="392"/>
    </location>
</feature>
<dbReference type="EMBL" id="SJPG01000001">
    <property type="protein sequence ID" value="TWT63354.1"/>
    <property type="molecule type" value="Genomic_DNA"/>
</dbReference>
<dbReference type="Pfam" id="PF00271">
    <property type="entry name" value="Helicase_C"/>
    <property type="match status" value="1"/>
</dbReference>
<dbReference type="CDD" id="cd00268">
    <property type="entry name" value="DEADc"/>
    <property type="match status" value="1"/>
</dbReference>
<dbReference type="RefSeq" id="WP_146505116.1">
    <property type="nucleotide sequence ID" value="NZ_SJPG01000001.1"/>
</dbReference>
<dbReference type="InterPro" id="IPR001650">
    <property type="entry name" value="Helicase_C-like"/>
</dbReference>
<gene>
    <name evidence="11" type="ORF">Pan54_41070</name>
</gene>
<dbReference type="InterPro" id="IPR027417">
    <property type="entry name" value="P-loop_NTPase"/>
</dbReference>
<dbReference type="GO" id="GO:0003724">
    <property type="term" value="F:RNA helicase activity"/>
    <property type="evidence" value="ECO:0007669"/>
    <property type="project" value="UniProtKB-EC"/>
</dbReference>
<dbReference type="PANTHER" id="PTHR47959">
    <property type="entry name" value="ATP-DEPENDENT RNA HELICASE RHLE-RELATED"/>
    <property type="match status" value="1"/>
</dbReference>
<dbReference type="InterPro" id="IPR014001">
    <property type="entry name" value="Helicase_ATP-bd"/>
</dbReference>
<keyword evidence="2 7" id="KW-0378">Hydrolase</keyword>
<dbReference type="Pfam" id="PF00270">
    <property type="entry name" value="DEAD"/>
    <property type="match status" value="1"/>
</dbReference>
<keyword evidence="12" id="KW-1185">Reference proteome</keyword>
<protein>
    <submittedName>
        <fullName evidence="11">Putative DEAD-box ATP-dependent RNA helicase</fullName>
        <ecNumber evidence="11">3.6.4.13</ecNumber>
    </submittedName>
</protein>
<dbReference type="SMART" id="SM00487">
    <property type="entry name" value="DEXDc"/>
    <property type="match status" value="1"/>
</dbReference>
<keyword evidence="3 7" id="KW-0347">Helicase</keyword>
<evidence type="ECO:0000259" key="9">
    <source>
        <dbReference type="PROSITE" id="PS51194"/>
    </source>
</evidence>
<evidence type="ECO:0000256" key="4">
    <source>
        <dbReference type="ARBA" id="ARBA00022840"/>
    </source>
</evidence>
<feature type="domain" description="Helicase ATP-binding" evidence="8">
    <location>
        <begin position="42"/>
        <end position="211"/>
    </location>
</feature>
<evidence type="ECO:0000256" key="6">
    <source>
        <dbReference type="PROSITE-ProRule" id="PRU00552"/>
    </source>
</evidence>
<dbReference type="GO" id="GO:0005829">
    <property type="term" value="C:cytosol"/>
    <property type="evidence" value="ECO:0007669"/>
    <property type="project" value="TreeGrafter"/>
</dbReference>
<dbReference type="InterPro" id="IPR050079">
    <property type="entry name" value="DEAD_box_RNA_helicase"/>
</dbReference>
<evidence type="ECO:0000259" key="10">
    <source>
        <dbReference type="PROSITE" id="PS51195"/>
    </source>
</evidence>
<accession>A0A5C5XKG6</accession>
<dbReference type="Proteomes" id="UP000316095">
    <property type="component" value="Unassembled WGS sequence"/>
</dbReference>
<dbReference type="SMART" id="SM00490">
    <property type="entry name" value="HELICc"/>
    <property type="match status" value="1"/>
</dbReference>
<dbReference type="PROSITE" id="PS51194">
    <property type="entry name" value="HELICASE_CTER"/>
    <property type="match status" value="1"/>
</dbReference>
<organism evidence="11 12">
    <name type="scientific">Rubinisphaera italica</name>
    <dbReference type="NCBI Taxonomy" id="2527969"/>
    <lineage>
        <taxon>Bacteria</taxon>
        <taxon>Pseudomonadati</taxon>
        <taxon>Planctomycetota</taxon>
        <taxon>Planctomycetia</taxon>
        <taxon>Planctomycetales</taxon>
        <taxon>Planctomycetaceae</taxon>
        <taxon>Rubinisphaera</taxon>
    </lineage>
</organism>
<dbReference type="PROSITE" id="PS51195">
    <property type="entry name" value="Q_MOTIF"/>
    <property type="match status" value="1"/>
</dbReference>
<feature type="domain" description="DEAD-box RNA helicase Q" evidence="10">
    <location>
        <begin position="11"/>
        <end position="39"/>
    </location>
</feature>
<dbReference type="OrthoDB" id="9805696at2"/>
<dbReference type="InterPro" id="IPR011545">
    <property type="entry name" value="DEAD/DEAH_box_helicase_dom"/>
</dbReference>
<dbReference type="EC" id="3.6.4.13" evidence="11"/>
<sequence>MESVFFDQSAGTFADLGLKKSTVKHLEAVGYLHPSEIQQKFIPPAVTGADCLGQSQTGTGKTAAFMLPVIERLEDPTQDPQVLVLCPTRELSEQVAEETRKLCKDDIDIVVVVGGRPLRNQMKQVEQGVDIVVGTPGRVIDLFKRKSLSFAGLKTVVLDEADRMLDIGFRPDMEYILKNCPKDRQTLLLSATLPPEVERLSSRFMRDPIRIDISVKDVTSNSVDQFFCTVDNHRKLGLLVKLLRKEQPQQAIVFCRTRRKADELYNRFKSRIKQVAALHGDLPQAKRDRVMQSFRDRKVRLLIATDIVGRGIDVGGISHIINYDIPEHSDDYVHRVGRAGRLSSDFKGRAFTFVTKDQGGELTRIEMLVNRMIPEYTFEDFDSFEPRKRRHV</sequence>
<evidence type="ECO:0000256" key="3">
    <source>
        <dbReference type="ARBA" id="ARBA00022806"/>
    </source>
</evidence>
<dbReference type="InterPro" id="IPR014014">
    <property type="entry name" value="RNA_helicase_DEAD_Q_motif"/>
</dbReference>
<reference evidence="11 12" key="1">
    <citation type="submission" date="2019-02" db="EMBL/GenBank/DDBJ databases">
        <title>Deep-cultivation of Planctomycetes and their phenomic and genomic characterization uncovers novel biology.</title>
        <authorList>
            <person name="Wiegand S."/>
            <person name="Jogler M."/>
            <person name="Boedeker C."/>
            <person name="Pinto D."/>
            <person name="Vollmers J."/>
            <person name="Rivas-Marin E."/>
            <person name="Kohn T."/>
            <person name="Peeters S.H."/>
            <person name="Heuer A."/>
            <person name="Rast P."/>
            <person name="Oberbeckmann S."/>
            <person name="Bunk B."/>
            <person name="Jeske O."/>
            <person name="Meyerdierks A."/>
            <person name="Storesund J.E."/>
            <person name="Kallscheuer N."/>
            <person name="Luecker S."/>
            <person name="Lage O.M."/>
            <person name="Pohl T."/>
            <person name="Merkel B.J."/>
            <person name="Hornburger P."/>
            <person name="Mueller R.-W."/>
            <person name="Bruemmer F."/>
            <person name="Labrenz M."/>
            <person name="Spormann A.M."/>
            <person name="Op Den Camp H."/>
            <person name="Overmann J."/>
            <person name="Amann R."/>
            <person name="Jetten M.S.M."/>
            <person name="Mascher T."/>
            <person name="Medema M.H."/>
            <person name="Devos D.P."/>
            <person name="Kaster A.-K."/>
            <person name="Ovreas L."/>
            <person name="Rohde M."/>
            <person name="Galperin M.Y."/>
            <person name="Jogler C."/>
        </authorList>
    </citation>
    <scope>NUCLEOTIDE SEQUENCE [LARGE SCALE GENOMIC DNA]</scope>
    <source>
        <strain evidence="11 12">Pan54</strain>
    </source>
</reference>
<dbReference type="AlphaFoldDB" id="A0A5C5XKG6"/>
<comment type="similarity">
    <text evidence="5 7">Belongs to the DEAD box helicase family.</text>
</comment>
<dbReference type="InterPro" id="IPR044742">
    <property type="entry name" value="DEAD/DEAH_RhlB"/>
</dbReference>
<comment type="caution">
    <text evidence="11">The sequence shown here is derived from an EMBL/GenBank/DDBJ whole genome shotgun (WGS) entry which is preliminary data.</text>
</comment>
<evidence type="ECO:0000256" key="1">
    <source>
        <dbReference type="ARBA" id="ARBA00022741"/>
    </source>
</evidence>
<dbReference type="GO" id="GO:0003676">
    <property type="term" value="F:nucleic acid binding"/>
    <property type="evidence" value="ECO:0007669"/>
    <property type="project" value="InterPro"/>
</dbReference>
<evidence type="ECO:0000313" key="12">
    <source>
        <dbReference type="Proteomes" id="UP000316095"/>
    </source>
</evidence>
<dbReference type="PROSITE" id="PS00039">
    <property type="entry name" value="DEAD_ATP_HELICASE"/>
    <property type="match status" value="1"/>
</dbReference>
<keyword evidence="1 7" id="KW-0547">Nucleotide-binding</keyword>
<evidence type="ECO:0000259" key="8">
    <source>
        <dbReference type="PROSITE" id="PS51192"/>
    </source>
</evidence>
<dbReference type="Gene3D" id="3.40.50.300">
    <property type="entry name" value="P-loop containing nucleotide triphosphate hydrolases"/>
    <property type="match status" value="2"/>
</dbReference>
<evidence type="ECO:0000256" key="2">
    <source>
        <dbReference type="ARBA" id="ARBA00022801"/>
    </source>
</evidence>
<feature type="short sequence motif" description="Q motif" evidence="6">
    <location>
        <begin position="11"/>
        <end position="39"/>
    </location>
</feature>
<dbReference type="GO" id="GO:0016787">
    <property type="term" value="F:hydrolase activity"/>
    <property type="evidence" value="ECO:0007669"/>
    <property type="project" value="UniProtKB-KW"/>
</dbReference>